<dbReference type="EnsemblPlants" id="TuG1812G0700003358.01.T11">
    <property type="protein sequence ID" value="TuG1812G0700003358.01.T11"/>
    <property type="gene ID" value="TuG1812G0700003358.01"/>
</dbReference>
<reference evidence="2" key="2">
    <citation type="submission" date="2018-03" db="EMBL/GenBank/DDBJ databases">
        <title>The Triticum urartu genome reveals the dynamic nature of wheat genome evolution.</title>
        <authorList>
            <person name="Ling H."/>
            <person name="Ma B."/>
            <person name="Shi X."/>
            <person name="Liu H."/>
            <person name="Dong L."/>
            <person name="Sun H."/>
            <person name="Cao Y."/>
            <person name="Gao Q."/>
            <person name="Zheng S."/>
            <person name="Li Y."/>
            <person name="Yu Y."/>
            <person name="Du H."/>
            <person name="Qi M."/>
            <person name="Li Y."/>
            <person name="Yu H."/>
            <person name="Cui Y."/>
            <person name="Wang N."/>
            <person name="Chen C."/>
            <person name="Wu H."/>
            <person name="Zhao Y."/>
            <person name="Zhang J."/>
            <person name="Li Y."/>
            <person name="Zhou W."/>
            <person name="Zhang B."/>
            <person name="Hu W."/>
            <person name="Eijk M."/>
            <person name="Tang J."/>
            <person name="Witsenboer H."/>
            <person name="Zhao S."/>
            <person name="Li Z."/>
            <person name="Zhang A."/>
            <person name="Wang D."/>
            <person name="Liang C."/>
        </authorList>
    </citation>
    <scope>NUCLEOTIDE SEQUENCE [LARGE SCALE GENOMIC DNA]</scope>
    <source>
        <strain evidence="2">cv. G1812</strain>
    </source>
</reference>
<protein>
    <submittedName>
        <fullName evidence="2">Uncharacterized protein</fullName>
    </submittedName>
</protein>
<feature type="region of interest" description="Disordered" evidence="1">
    <location>
        <begin position="1"/>
        <end position="24"/>
    </location>
</feature>
<dbReference type="EnsemblPlants" id="TuG1812G0700003358.01.T07">
    <property type="protein sequence ID" value="TuG1812G0700003358.01.T07"/>
    <property type="gene ID" value="TuG1812G0700003358.01"/>
</dbReference>
<organism evidence="2 3">
    <name type="scientific">Triticum urartu</name>
    <name type="common">Red wild einkorn</name>
    <name type="synonym">Crithodium urartu</name>
    <dbReference type="NCBI Taxonomy" id="4572"/>
    <lineage>
        <taxon>Eukaryota</taxon>
        <taxon>Viridiplantae</taxon>
        <taxon>Streptophyta</taxon>
        <taxon>Embryophyta</taxon>
        <taxon>Tracheophyta</taxon>
        <taxon>Spermatophyta</taxon>
        <taxon>Magnoliopsida</taxon>
        <taxon>Liliopsida</taxon>
        <taxon>Poales</taxon>
        <taxon>Poaceae</taxon>
        <taxon>BOP clade</taxon>
        <taxon>Pooideae</taxon>
        <taxon>Triticodae</taxon>
        <taxon>Triticeae</taxon>
        <taxon>Triticinae</taxon>
        <taxon>Triticum</taxon>
    </lineage>
</organism>
<dbReference type="EnsemblPlants" id="TuG1812G0700003358.01.T10">
    <property type="protein sequence ID" value="TuG1812G0700003358.01.T10"/>
    <property type="gene ID" value="TuG1812G0700003358.01"/>
</dbReference>
<evidence type="ECO:0000313" key="2">
    <source>
        <dbReference type="EnsemblPlants" id="TuG1812G0700003358.01.T09"/>
    </source>
</evidence>
<evidence type="ECO:0000256" key="1">
    <source>
        <dbReference type="SAM" id="MobiDB-lite"/>
    </source>
</evidence>
<sequence length="121" mass="14128">MEECKQRHSSAMGYGCRGGDAANDRKKKQVVEDYKQQDYFWPIQFPLTGSLKLKIGHIVLVLSGWRYCCLMSLEHSDPSKIGSACLIMSFCFIFRVELRYISFIEARVIPVDFAWRTRLFY</sequence>
<dbReference type="Gramene" id="TuG1812G0700003358.01.T07">
    <property type="protein sequence ID" value="TuG1812G0700003358.01.T07"/>
    <property type="gene ID" value="TuG1812G0700003358.01"/>
</dbReference>
<dbReference type="Gramene" id="TuG1812G0700003358.01.T11">
    <property type="protein sequence ID" value="TuG1812G0700003358.01.T11"/>
    <property type="gene ID" value="TuG1812G0700003358.01"/>
</dbReference>
<name>A0A8R7R1Y0_TRIUA</name>
<keyword evidence="3" id="KW-1185">Reference proteome</keyword>
<dbReference type="Gramene" id="TuG1812G0700003358.01.T09">
    <property type="protein sequence ID" value="TuG1812G0700003358.01.T09"/>
    <property type="gene ID" value="TuG1812G0700003358.01"/>
</dbReference>
<reference evidence="2" key="3">
    <citation type="submission" date="2022-06" db="UniProtKB">
        <authorList>
            <consortium name="EnsemblPlants"/>
        </authorList>
    </citation>
    <scope>IDENTIFICATION</scope>
</reference>
<dbReference type="AlphaFoldDB" id="A0A8R7R1Y0"/>
<dbReference type="EnsemblPlants" id="TuG1812G0700003358.01.T09">
    <property type="protein sequence ID" value="TuG1812G0700003358.01.T09"/>
    <property type="gene ID" value="TuG1812G0700003358.01"/>
</dbReference>
<evidence type="ECO:0000313" key="3">
    <source>
        <dbReference type="Proteomes" id="UP000015106"/>
    </source>
</evidence>
<proteinExistence type="predicted"/>
<dbReference type="Gramene" id="TuG1812G0700003358.01.T10">
    <property type="protein sequence ID" value="TuG1812G0700003358.01.T10"/>
    <property type="gene ID" value="TuG1812G0700003358.01"/>
</dbReference>
<accession>A0A8R7R1Y0</accession>
<dbReference type="Proteomes" id="UP000015106">
    <property type="component" value="Chromosome 7"/>
</dbReference>
<reference evidence="3" key="1">
    <citation type="journal article" date="2013" name="Nature">
        <title>Draft genome of the wheat A-genome progenitor Triticum urartu.</title>
        <authorList>
            <person name="Ling H.Q."/>
            <person name="Zhao S."/>
            <person name="Liu D."/>
            <person name="Wang J."/>
            <person name="Sun H."/>
            <person name="Zhang C."/>
            <person name="Fan H."/>
            <person name="Li D."/>
            <person name="Dong L."/>
            <person name="Tao Y."/>
            <person name="Gao C."/>
            <person name="Wu H."/>
            <person name="Li Y."/>
            <person name="Cui Y."/>
            <person name="Guo X."/>
            <person name="Zheng S."/>
            <person name="Wang B."/>
            <person name="Yu K."/>
            <person name="Liang Q."/>
            <person name="Yang W."/>
            <person name="Lou X."/>
            <person name="Chen J."/>
            <person name="Feng M."/>
            <person name="Jian J."/>
            <person name="Zhang X."/>
            <person name="Luo G."/>
            <person name="Jiang Y."/>
            <person name="Liu J."/>
            <person name="Wang Z."/>
            <person name="Sha Y."/>
            <person name="Zhang B."/>
            <person name="Wu H."/>
            <person name="Tang D."/>
            <person name="Shen Q."/>
            <person name="Xue P."/>
            <person name="Zou S."/>
            <person name="Wang X."/>
            <person name="Liu X."/>
            <person name="Wang F."/>
            <person name="Yang Y."/>
            <person name="An X."/>
            <person name="Dong Z."/>
            <person name="Zhang K."/>
            <person name="Zhang X."/>
            <person name="Luo M.C."/>
            <person name="Dvorak J."/>
            <person name="Tong Y."/>
            <person name="Wang J."/>
            <person name="Yang H."/>
            <person name="Li Z."/>
            <person name="Wang D."/>
            <person name="Zhang A."/>
            <person name="Wang J."/>
        </authorList>
    </citation>
    <scope>NUCLEOTIDE SEQUENCE</scope>
    <source>
        <strain evidence="3">cv. G1812</strain>
    </source>
</reference>